<evidence type="ECO:0000259" key="1">
    <source>
        <dbReference type="Pfam" id="PF20478"/>
    </source>
</evidence>
<dbReference type="AlphaFoldDB" id="A0A1S3J280"/>
<dbReference type="PANTHER" id="PTHR36981">
    <property type="entry name" value="ZGC:195170"/>
    <property type="match status" value="1"/>
</dbReference>
<dbReference type="Pfam" id="PF20478">
    <property type="entry name" value="P2RX7_C"/>
    <property type="match status" value="1"/>
</dbReference>
<evidence type="ECO:0000313" key="2">
    <source>
        <dbReference type="Proteomes" id="UP000085678"/>
    </source>
</evidence>
<name>A0A1S3J280_LINAN</name>
<keyword evidence="2" id="KW-1185">Reference proteome</keyword>
<gene>
    <name evidence="3" type="primary">LOC106169577</name>
</gene>
<dbReference type="OrthoDB" id="5955457at2759"/>
<dbReference type="RefSeq" id="XP_013404522.1">
    <property type="nucleotide sequence ID" value="XM_013549068.1"/>
</dbReference>
<organism evidence="2 3">
    <name type="scientific">Lingula anatina</name>
    <name type="common">Brachiopod</name>
    <name type="synonym">Lingula unguis</name>
    <dbReference type="NCBI Taxonomy" id="7574"/>
    <lineage>
        <taxon>Eukaryota</taxon>
        <taxon>Metazoa</taxon>
        <taxon>Spiralia</taxon>
        <taxon>Lophotrochozoa</taxon>
        <taxon>Brachiopoda</taxon>
        <taxon>Linguliformea</taxon>
        <taxon>Lingulata</taxon>
        <taxon>Lingulida</taxon>
        <taxon>Linguloidea</taxon>
        <taxon>Lingulidae</taxon>
        <taxon>Lingula</taxon>
    </lineage>
</organism>
<accession>A0A1S3J280</accession>
<proteinExistence type="predicted"/>
<dbReference type="Proteomes" id="UP000085678">
    <property type="component" value="Unplaced"/>
</dbReference>
<dbReference type="KEGG" id="lak:106169577"/>
<protein>
    <submittedName>
        <fullName evidence="3">Uncharacterized protein LOC106169577</fullName>
    </submittedName>
</protein>
<feature type="domain" description="P2X purinoreceptor 7 intracellular" evidence="1">
    <location>
        <begin position="21"/>
        <end position="155"/>
    </location>
</feature>
<dbReference type="InterPro" id="IPR046815">
    <property type="entry name" value="P2RX7_C"/>
</dbReference>
<dbReference type="PANTHER" id="PTHR36981:SF1">
    <property type="entry name" value="P2X PURINORECEPTOR 7 INTRACELLULAR DOMAIN-CONTAINING PROTEIN"/>
    <property type="match status" value="1"/>
</dbReference>
<dbReference type="GeneID" id="106169577"/>
<evidence type="ECO:0000313" key="3">
    <source>
        <dbReference type="RefSeq" id="XP_013404522.1"/>
    </source>
</evidence>
<reference evidence="3" key="1">
    <citation type="submission" date="2025-08" db="UniProtKB">
        <authorList>
            <consortium name="RefSeq"/>
        </authorList>
    </citation>
    <scope>IDENTIFICATION</scope>
    <source>
        <tissue evidence="3">Gonads</tissue>
    </source>
</reference>
<sequence length="157" mass="18216">MQVLSSNASAAESRECVRREDRRKTDERCTCGHSQILPGVSENVFCHEVVVVVQDRSKEENVQCITDHPGFEPVCLNKWVLETAWMQFRQQHGGKAFGGREDQRLRHIAYRKFVCWVLGWLRKKIRVTMPSCAVSCIRAYYPPPSEEEEHFTGFKDQ</sequence>
<dbReference type="InParanoid" id="A0A1S3J280"/>